<organism evidence="4 5">
    <name type="scientific">Uncinula necator</name>
    <name type="common">Grape powdery mildew</name>
    <dbReference type="NCBI Taxonomy" id="52586"/>
    <lineage>
        <taxon>Eukaryota</taxon>
        <taxon>Fungi</taxon>
        <taxon>Dikarya</taxon>
        <taxon>Ascomycota</taxon>
        <taxon>Pezizomycotina</taxon>
        <taxon>Leotiomycetes</taxon>
        <taxon>Erysiphales</taxon>
        <taxon>Erysiphaceae</taxon>
        <taxon>Erysiphe</taxon>
    </lineage>
</organism>
<keyword evidence="1" id="KW-0479">Metal-binding</keyword>
<dbReference type="Pfam" id="PF00098">
    <property type="entry name" value="zf-CCHC"/>
    <property type="match status" value="1"/>
</dbReference>
<reference evidence="4 5" key="1">
    <citation type="journal article" date="2014" name="BMC Genomics">
        <title>Adaptive genomic structural variation in the grape powdery mildew pathogen, Erysiphe necator.</title>
        <authorList>
            <person name="Jones L."/>
            <person name="Riaz S."/>
            <person name="Morales-Cruz A."/>
            <person name="Amrine K.C."/>
            <person name="McGuire B."/>
            <person name="Gubler W.D."/>
            <person name="Walker M.A."/>
            <person name="Cantu D."/>
        </authorList>
    </citation>
    <scope>NUCLEOTIDE SEQUENCE [LARGE SCALE GENOMIC DNA]</scope>
    <source>
        <strain evidence="5">c</strain>
    </source>
</reference>
<dbReference type="GO" id="GO:0003676">
    <property type="term" value="F:nucleic acid binding"/>
    <property type="evidence" value="ECO:0007669"/>
    <property type="project" value="InterPro"/>
</dbReference>
<dbReference type="InterPro" id="IPR001878">
    <property type="entry name" value="Znf_CCHC"/>
</dbReference>
<name>A0A0B1PHR6_UNCNE</name>
<evidence type="ECO:0000313" key="4">
    <source>
        <dbReference type="EMBL" id="KHJ36326.1"/>
    </source>
</evidence>
<dbReference type="EMBL" id="JNVN01000072">
    <property type="protein sequence ID" value="KHJ36326.1"/>
    <property type="molecule type" value="Genomic_DNA"/>
</dbReference>
<dbReference type="PROSITE" id="PS50158">
    <property type="entry name" value="ZF_CCHC"/>
    <property type="match status" value="1"/>
</dbReference>
<dbReference type="InterPro" id="IPR036875">
    <property type="entry name" value="Znf_CCHC_sf"/>
</dbReference>
<accession>A0A0B1PHR6</accession>
<evidence type="ECO:0000256" key="1">
    <source>
        <dbReference type="PROSITE-ProRule" id="PRU00047"/>
    </source>
</evidence>
<dbReference type="GO" id="GO:0008270">
    <property type="term" value="F:zinc ion binding"/>
    <property type="evidence" value="ECO:0007669"/>
    <property type="project" value="UniProtKB-KW"/>
</dbReference>
<keyword evidence="5" id="KW-1185">Reference proteome</keyword>
<feature type="domain" description="CCHC-type" evidence="3">
    <location>
        <begin position="40"/>
        <end position="53"/>
    </location>
</feature>
<keyword evidence="1" id="KW-0863">Zinc-finger</keyword>
<dbReference type="HOGENOM" id="CLU_691150_0_0_1"/>
<dbReference type="SUPFAM" id="SSF57756">
    <property type="entry name" value="Retrovirus zinc finger-like domains"/>
    <property type="match status" value="1"/>
</dbReference>
<dbReference type="AlphaFoldDB" id="A0A0B1PHR6"/>
<comment type="caution">
    <text evidence="4">The sequence shown here is derived from an EMBL/GenBank/DDBJ whole genome shotgun (WGS) entry which is preliminary data.</text>
</comment>
<sequence length="399" mass="45715">MPWYQKGRPLPSKRDLPPGYNPSLSRHPVVNGTVPFSLHCFKCGELGHSSRECVTPLALSHEERTVLYNRYVDRVLEANQRQVNSANVYKLDYNYKGPQNKLNSQDPLIQEPTRSPLSSAEEIDFRSIEENYLNYPTQTYEEATGQIETSSFRPGGNAVDSITLDMEKHNTSKTVPRLSVKEVDKKETIRVQSFPVEIIYDSQKSNTDRGPVSDELDLLNLSEGLEDFNVVVDEEKRSIIEILKEAHAEVAEIQSSRKRRHVDFDDTISPEFSEDRHEFNPKDPRVTPKIKRGALKPMIRRRGEGPLNYKSMLASTMIIMSVLEFCQASPDAARQFRHLVTRENEKRGRKKGCILQPEVEKLDYPIKIRKNIPPKLQGILREARPFRLNTACVISNQRA</sequence>
<proteinExistence type="predicted"/>
<feature type="region of interest" description="Disordered" evidence="2">
    <location>
        <begin position="1"/>
        <end position="24"/>
    </location>
</feature>
<evidence type="ECO:0000259" key="3">
    <source>
        <dbReference type="PROSITE" id="PS50158"/>
    </source>
</evidence>
<keyword evidence="1" id="KW-0862">Zinc</keyword>
<protein>
    <recommendedName>
        <fullName evidence="3">CCHC-type domain-containing protein</fullName>
    </recommendedName>
</protein>
<dbReference type="Proteomes" id="UP000030854">
    <property type="component" value="Unassembled WGS sequence"/>
</dbReference>
<gene>
    <name evidence="4" type="ORF">EV44_g3765</name>
</gene>
<evidence type="ECO:0000313" key="5">
    <source>
        <dbReference type="Proteomes" id="UP000030854"/>
    </source>
</evidence>
<evidence type="ECO:0000256" key="2">
    <source>
        <dbReference type="SAM" id="MobiDB-lite"/>
    </source>
</evidence>